<reference evidence="11" key="1">
    <citation type="journal article" date="2019" name="Int. J. Syst. Evol. Microbiol.">
        <title>The Global Catalogue of Microorganisms (GCM) 10K type strain sequencing project: providing services to taxonomists for standard genome sequencing and annotation.</title>
        <authorList>
            <consortium name="The Broad Institute Genomics Platform"/>
            <consortium name="The Broad Institute Genome Sequencing Center for Infectious Disease"/>
            <person name="Wu L."/>
            <person name="Ma J."/>
        </authorList>
    </citation>
    <scope>NUCLEOTIDE SEQUENCE [LARGE SCALE GENOMIC DNA]</scope>
    <source>
        <strain evidence="11">CCUG 49584</strain>
    </source>
</reference>
<dbReference type="InterPro" id="IPR036025">
    <property type="entry name" value="RtcB-like_sf"/>
</dbReference>
<dbReference type="RefSeq" id="WP_289388181.1">
    <property type="nucleotide sequence ID" value="NZ_JAUCBM010000009.1"/>
</dbReference>
<dbReference type="Pfam" id="PF01139">
    <property type="entry name" value="RtcB"/>
    <property type="match status" value="1"/>
</dbReference>
<keyword evidence="6 8" id="KW-0464">Manganese</keyword>
<evidence type="ECO:0000256" key="3">
    <source>
        <dbReference type="ARBA" id="ARBA00022741"/>
    </source>
</evidence>
<keyword evidence="4" id="KW-0692">RNA repair</keyword>
<dbReference type="InterPro" id="IPR001233">
    <property type="entry name" value="RtcB"/>
</dbReference>
<dbReference type="Proteomes" id="UP001597263">
    <property type="component" value="Unassembled WGS sequence"/>
</dbReference>
<keyword evidence="11" id="KW-1185">Reference proteome</keyword>
<comment type="caution">
    <text evidence="10">The sequence shown here is derived from an EMBL/GenBank/DDBJ whole genome shotgun (WGS) entry which is preliminary data.</text>
</comment>
<evidence type="ECO:0000313" key="11">
    <source>
        <dbReference type="Proteomes" id="UP001597263"/>
    </source>
</evidence>
<dbReference type="EC" id="6.5.1.-" evidence="8"/>
<dbReference type="Gene3D" id="3.90.1860.10">
    <property type="entry name" value="tRNA-splicing ligase RtcB"/>
    <property type="match status" value="1"/>
</dbReference>
<evidence type="ECO:0000256" key="8">
    <source>
        <dbReference type="RuleBase" id="RU371113"/>
    </source>
</evidence>
<evidence type="ECO:0000256" key="7">
    <source>
        <dbReference type="ARBA" id="ARBA00047746"/>
    </source>
</evidence>
<keyword evidence="1 8" id="KW-0436">Ligase</keyword>
<name>A0ABW3V0L4_9HYPH</name>
<keyword evidence="5" id="KW-0342">GTP-binding</keyword>
<dbReference type="PANTHER" id="PTHR11118">
    <property type="entry name" value="RNA-SPLICING LIGASE RTCB HOMOLOG"/>
    <property type="match status" value="1"/>
</dbReference>
<gene>
    <name evidence="8" type="primary">rtcB</name>
    <name evidence="10" type="ORF">ACFQ35_04970</name>
</gene>
<comment type="similarity">
    <text evidence="8">Belongs to the RtcB family.</text>
</comment>
<sequence length="405" mass="43951">MGILIESLCSPEAGTQVPAIIRRFYTDKSWVEGETLRQLDQMARLNGAMTLAAFPDLHPGKYGATGVALLANRLHPLLIGNDIGCGMSLFMLDLPVRKLRIDKAELRLRELEMQEISDAGAMLAASGLPHDLFPEGLGTIGGGNHFCELQAVDEMFAGSSEGVLDSQALYLLVHSGSRGLGASVFAEFLVAGEANNEGLEIGSPAYTRWKNKHDQCVKWASLNRRMIAERAAKALHADCTLIADVPHNVVRVQPDGIVHHKGAAVANAGDLVPVAGSRASLSYIVRARDEVQQSLGAISHGAGRKYDRASMQGRIGKLRSQREQHLRNPWGGRAICDDRALMVEEAASAYKDSAQVVADLEAHHLIDPVAAMRPLLTYKKAMDQKTGGSLKNDDKRGRKGHYEKR</sequence>
<dbReference type="SUPFAM" id="SSF103365">
    <property type="entry name" value="Hypothetical protein PH1602"/>
    <property type="match status" value="1"/>
</dbReference>
<evidence type="ECO:0000256" key="1">
    <source>
        <dbReference type="ARBA" id="ARBA00022598"/>
    </source>
</evidence>
<evidence type="ECO:0000256" key="5">
    <source>
        <dbReference type="ARBA" id="ARBA00023134"/>
    </source>
</evidence>
<dbReference type="EMBL" id="JBHTMA010000026">
    <property type="protein sequence ID" value="MFD1226513.1"/>
    <property type="molecule type" value="Genomic_DNA"/>
</dbReference>
<dbReference type="GO" id="GO:0016874">
    <property type="term" value="F:ligase activity"/>
    <property type="evidence" value="ECO:0007669"/>
    <property type="project" value="UniProtKB-KW"/>
</dbReference>
<accession>A0ABW3V0L4</accession>
<comment type="subunit">
    <text evidence="8">Monomer.</text>
</comment>
<evidence type="ECO:0000256" key="9">
    <source>
        <dbReference type="SAM" id="MobiDB-lite"/>
    </source>
</evidence>
<evidence type="ECO:0000256" key="4">
    <source>
        <dbReference type="ARBA" id="ARBA00022800"/>
    </source>
</evidence>
<proteinExistence type="inferred from homology"/>
<comment type="catalytic activity">
    <reaction evidence="7">
        <text>a 3'-end 3'-phospho-ribonucleotide-RNA + a 5'-end dephospho-ribonucleoside-RNA + GTP = a ribonucleotidyl-ribonucleotide-RNA + GMP + diphosphate</text>
        <dbReference type="Rhea" id="RHEA:68076"/>
        <dbReference type="Rhea" id="RHEA-COMP:10463"/>
        <dbReference type="Rhea" id="RHEA-COMP:13936"/>
        <dbReference type="Rhea" id="RHEA-COMP:17355"/>
        <dbReference type="ChEBI" id="CHEBI:33019"/>
        <dbReference type="ChEBI" id="CHEBI:37565"/>
        <dbReference type="ChEBI" id="CHEBI:58115"/>
        <dbReference type="ChEBI" id="CHEBI:83062"/>
        <dbReference type="ChEBI" id="CHEBI:138284"/>
        <dbReference type="ChEBI" id="CHEBI:173118"/>
        <dbReference type="EC" id="6.5.1.8"/>
    </reaction>
</comment>
<dbReference type="NCBIfam" id="TIGR03073">
    <property type="entry name" value="release_rtcB"/>
    <property type="match status" value="1"/>
</dbReference>
<evidence type="ECO:0000256" key="6">
    <source>
        <dbReference type="ARBA" id="ARBA00023211"/>
    </source>
</evidence>
<comment type="cofactor">
    <cofactor evidence="8">
        <name>Mn(2+)</name>
        <dbReference type="ChEBI" id="CHEBI:29035"/>
    </cofactor>
    <text evidence="8">Binds 2 manganese ions per subunit.</text>
</comment>
<dbReference type="PANTHER" id="PTHR11118:SF1">
    <property type="entry name" value="RNA-SPLICING LIGASE RTCB HOMOLOG"/>
    <property type="match status" value="1"/>
</dbReference>
<dbReference type="InterPro" id="IPR017510">
    <property type="entry name" value="RtcB2"/>
</dbReference>
<organism evidence="10 11">
    <name type="scientific">Pseudochrobactrum kiredjianiae</name>
    <dbReference type="NCBI Taxonomy" id="386305"/>
    <lineage>
        <taxon>Bacteria</taxon>
        <taxon>Pseudomonadati</taxon>
        <taxon>Pseudomonadota</taxon>
        <taxon>Alphaproteobacteria</taxon>
        <taxon>Hyphomicrobiales</taxon>
        <taxon>Brucellaceae</taxon>
        <taxon>Pseudochrobactrum</taxon>
    </lineage>
</organism>
<feature type="region of interest" description="Disordered" evidence="9">
    <location>
        <begin position="383"/>
        <end position="405"/>
    </location>
</feature>
<evidence type="ECO:0000313" key="10">
    <source>
        <dbReference type="EMBL" id="MFD1226513.1"/>
    </source>
</evidence>
<protein>
    <recommendedName>
        <fullName evidence="8">tRNA-splicing ligase RtcB</fullName>
        <ecNumber evidence="8">6.5.1.-</ecNumber>
    </recommendedName>
</protein>
<keyword evidence="3" id="KW-0547">Nucleotide-binding</keyword>
<evidence type="ECO:0000256" key="2">
    <source>
        <dbReference type="ARBA" id="ARBA00022723"/>
    </source>
</evidence>
<keyword evidence="2 8" id="KW-0479">Metal-binding</keyword>